<dbReference type="HOGENOM" id="CLU_1288585_0_0_1"/>
<dbReference type="GeneID" id="69037113"/>
<dbReference type="EMBL" id="GG663367">
    <property type="protein sequence ID" value="EEH07218.1"/>
    <property type="molecule type" value="Genomic_DNA"/>
</dbReference>
<protein>
    <submittedName>
        <fullName evidence="1">Uncharacterized protein</fullName>
    </submittedName>
</protein>
<dbReference type="Proteomes" id="UP000001631">
    <property type="component" value="Unassembled WGS sequence"/>
</dbReference>
<keyword evidence="2" id="KW-1185">Reference proteome</keyword>
<name>C0NMX0_AJECG</name>
<reference evidence="1" key="1">
    <citation type="submission" date="2009-02" db="EMBL/GenBank/DDBJ databases">
        <title>The Genome Sequence of Ajellomyces capsulatus strain G186AR.</title>
        <authorList>
            <consortium name="The Broad Institute Genome Sequencing Platform"/>
            <person name="Champion M."/>
            <person name="Cuomo C."/>
            <person name="Ma L.-J."/>
            <person name="Henn M.R."/>
            <person name="Sil A."/>
            <person name="Goldman B."/>
            <person name="Young S.K."/>
            <person name="Kodira C.D."/>
            <person name="Zeng Q."/>
            <person name="Koehrsen M."/>
            <person name="Alvarado L."/>
            <person name="Berlin A."/>
            <person name="Borenstein D."/>
            <person name="Chen Z."/>
            <person name="Engels R."/>
            <person name="Freedman E."/>
            <person name="Gellesch M."/>
            <person name="Goldberg J."/>
            <person name="Griggs A."/>
            <person name="Gujja S."/>
            <person name="Heiman D."/>
            <person name="Hepburn T."/>
            <person name="Howarth C."/>
            <person name="Jen D."/>
            <person name="Larson L."/>
            <person name="Lewis B."/>
            <person name="Mehta T."/>
            <person name="Park D."/>
            <person name="Pearson M."/>
            <person name="Roberts A."/>
            <person name="Saif S."/>
            <person name="Shea T."/>
            <person name="Shenoy N."/>
            <person name="Sisk P."/>
            <person name="Stolte C."/>
            <person name="Sykes S."/>
            <person name="Walk T."/>
            <person name="White J."/>
            <person name="Yandava C."/>
            <person name="Klein B."/>
            <person name="McEwen J.G."/>
            <person name="Puccia R."/>
            <person name="Goldman G.H."/>
            <person name="Felipe M.S."/>
            <person name="Nino-Vega G."/>
            <person name="San-Blas G."/>
            <person name="Taylor J."/>
            <person name="Mendoza L."/>
            <person name="Galagan J."/>
            <person name="Nusbaum C."/>
            <person name="Birren B."/>
        </authorList>
    </citation>
    <scope>NUCLEOTIDE SEQUENCE</scope>
    <source>
        <strain evidence="1">G186AR</strain>
    </source>
</reference>
<dbReference type="AlphaFoldDB" id="C0NMX0"/>
<proteinExistence type="predicted"/>
<gene>
    <name evidence="1" type="ORF">HCBG_04097</name>
</gene>
<dbReference type="RefSeq" id="XP_045287699.1">
    <property type="nucleotide sequence ID" value="XM_045431146.1"/>
</dbReference>
<evidence type="ECO:0000313" key="1">
    <source>
        <dbReference type="EMBL" id="EEH07218.1"/>
    </source>
</evidence>
<dbReference type="InParanoid" id="C0NMX0"/>
<sequence length="214" mass="25341">MDKTDLWKKLGDSNEFQRIAPMFASPTYNNGLGQDPQDPFIRSVYHHWFMAEAGPFQNTGRFERAHFTSAWKSEWATKYLPIILQHTRNPVHGRVRHLNRVRSRASRVLNLRCKWYTGLPQGKYPSRKSAPSGRFRTPNTRQNQYNLVEVLKALVGLRELELEWRLEFRWIPAHGMKRDWEKFWENTKNMAKISSGLEFNQGKQFLAHTEEHTE</sequence>
<accession>C0NMX0</accession>
<organism evidence="1 2">
    <name type="scientific">Ajellomyces capsulatus (strain G186AR / H82 / ATCC MYA-2454 / RMSCC 2432)</name>
    <name type="common">Darling's disease fungus</name>
    <name type="synonym">Histoplasma capsulatum</name>
    <dbReference type="NCBI Taxonomy" id="447093"/>
    <lineage>
        <taxon>Eukaryota</taxon>
        <taxon>Fungi</taxon>
        <taxon>Dikarya</taxon>
        <taxon>Ascomycota</taxon>
        <taxon>Pezizomycotina</taxon>
        <taxon>Eurotiomycetes</taxon>
        <taxon>Eurotiomycetidae</taxon>
        <taxon>Onygenales</taxon>
        <taxon>Ajellomycetaceae</taxon>
        <taxon>Histoplasma</taxon>
    </lineage>
</organism>
<evidence type="ECO:0000313" key="2">
    <source>
        <dbReference type="Proteomes" id="UP000001631"/>
    </source>
</evidence>